<proteinExistence type="predicted"/>
<dbReference type="EMBL" id="UOFY01000004">
    <property type="protein sequence ID" value="VAX05816.1"/>
    <property type="molecule type" value="Genomic_DNA"/>
</dbReference>
<reference evidence="1" key="1">
    <citation type="submission" date="2018-06" db="EMBL/GenBank/DDBJ databases">
        <authorList>
            <person name="Zhirakovskaya E."/>
        </authorList>
    </citation>
    <scope>NUCLEOTIDE SEQUENCE</scope>
</reference>
<dbReference type="AlphaFoldDB" id="A0A3B1AIU5"/>
<gene>
    <name evidence="1" type="ORF">MNBD_GAMMA25-604</name>
</gene>
<protein>
    <submittedName>
        <fullName evidence="1">Uncharacterized protein</fullName>
    </submittedName>
</protein>
<sequence>MYPDLMGAADLHFLVVVKMRLKAGESMADRTLVSSTVMYYEDVFPDYIYRLMYEFIDTQFSGTGQNDLCE</sequence>
<organism evidence="1">
    <name type="scientific">hydrothermal vent metagenome</name>
    <dbReference type="NCBI Taxonomy" id="652676"/>
    <lineage>
        <taxon>unclassified sequences</taxon>
        <taxon>metagenomes</taxon>
        <taxon>ecological metagenomes</taxon>
    </lineage>
</organism>
<accession>A0A3B1AIU5</accession>
<evidence type="ECO:0000313" key="1">
    <source>
        <dbReference type="EMBL" id="VAX05816.1"/>
    </source>
</evidence>
<name>A0A3B1AIU5_9ZZZZ</name>